<dbReference type="AlphaFoldDB" id="A0A0D0ALH7"/>
<evidence type="ECO:0000313" key="10">
    <source>
        <dbReference type="EMBL" id="KIK51000.1"/>
    </source>
</evidence>
<organism evidence="10 11">
    <name type="scientific">Collybiopsis luxurians FD-317 M1</name>
    <dbReference type="NCBI Taxonomy" id="944289"/>
    <lineage>
        <taxon>Eukaryota</taxon>
        <taxon>Fungi</taxon>
        <taxon>Dikarya</taxon>
        <taxon>Basidiomycota</taxon>
        <taxon>Agaricomycotina</taxon>
        <taxon>Agaricomycetes</taxon>
        <taxon>Agaricomycetidae</taxon>
        <taxon>Agaricales</taxon>
        <taxon>Marasmiineae</taxon>
        <taxon>Omphalotaceae</taxon>
        <taxon>Collybiopsis</taxon>
        <taxon>Collybiopsis luxurians</taxon>
    </lineage>
</organism>
<sequence length="678" mass="76835">MVVFRHLLSRRDTVLLLLGASLMHLTSLFFSPLTSSSATESNLVINHHAHIPDSMNRVDLDPLPPPPDHAEFGTGRLDSGRLDTGQDENRYEGVPVNHALDNDESLEASQAEVVEVEEEIPIHLAPTLPHTTILHHTPGYTVFRNLYMSNGTLYILASADERGSLPEIRMMASTSLEADNSPENIAAREPTPYVMDIIDPEEAKNRWGGDVEKGVRNSVFTVTGNTVLFNDPPQFLRHYYHYVAELWFGAWCFWAGAFASPVPETIPSDDPAMSSNPNKQNWNAYPIDIQSDHPSTYQLHLYDEDDFDSDFVDVGAGTPISKGNHRQGQRKTKTRIPQLDRAIFMHSNADGWRDSPGFNAYFQRAAFPGMSVEHQEDWMDRVLATRPPESVWQTTTKVKGLHRDRAFHFPLVLFVDRSAAFRGDMAGSHTQRTAAQAWEYMRTHGRLRGERVGGWWEPVRDAILRFAGMGDLTEEYRDLESRLGGTEDKRVGFPHNLQSEPQPQLPIPKRPLVTYISRQGGSRRKLTAESHKSLVDAMVELRERMNEEEREGEGSGFDFLVMEAEKMTKDEQLRIIGKTTILLGPHGNGLTHLVFMPPTRMSTVIEIFYPGGFAHDYHWTSRALGMQHYAVWNDTYHTHPNEPRVDYPEGFQEDYIPVHGPTVAKIVEERLRVGEKRA</sequence>
<reference evidence="10 11" key="1">
    <citation type="submission" date="2014-04" db="EMBL/GenBank/DDBJ databases">
        <title>Evolutionary Origins and Diversification of the Mycorrhizal Mutualists.</title>
        <authorList>
            <consortium name="DOE Joint Genome Institute"/>
            <consortium name="Mycorrhizal Genomics Consortium"/>
            <person name="Kohler A."/>
            <person name="Kuo A."/>
            <person name="Nagy L.G."/>
            <person name="Floudas D."/>
            <person name="Copeland A."/>
            <person name="Barry K.W."/>
            <person name="Cichocki N."/>
            <person name="Veneault-Fourrey C."/>
            <person name="LaButti K."/>
            <person name="Lindquist E.A."/>
            <person name="Lipzen A."/>
            <person name="Lundell T."/>
            <person name="Morin E."/>
            <person name="Murat C."/>
            <person name="Riley R."/>
            <person name="Ohm R."/>
            <person name="Sun H."/>
            <person name="Tunlid A."/>
            <person name="Henrissat B."/>
            <person name="Grigoriev I.V."/>
            <person name="Hibbett D.S."/>
            <person name="Martin F."/>
        </authorList>
    </citation>
    <scope>NUCLEOTIDE SEQUENCE [LARGE SCALE GENOMIC DNA]</scope>
    <source>
        <strain evidence="10 11">FD-317 M1</strain>
    </source>
</reference>
<proteinExistence type="predicted"/>
<evidence type="ECO:0000313" key="11">
    <source>
        <dbReference type="Proteomes" id="UP000053593"/>
    </source>
</evidence>
<keyword evidence="7" id="KW-0325">Glycoprotein</keyword>
<evidence type="ECO:0000256" key="3">
    <source>
        <dbReference type="ARBA" id="ARBA00022679"/>
    </source>
</evidence>
<dbReference type="PANTHER" id="PTHR20961">
    <property type="entry name" value="GLYCOSYLTRANSFERASE"/>
    <property type="match status" value="1"/>
</dbReference>
<dbReference type="GO" id="GO:0097363">
    <property type="term" value="F:protein O-acetylglucosaminyltransferase activity"/>
    <property type="evidence" value="ECO:0007669"/>
    <property type="project" value="TreeGrafter"/>
</dbReference>
<keyword evidence="4" id="KW-0812">Transmembrane</keyword>
<protein>
    <submittedName>
        <fullName evidence="10">Unplaced genomic scaffold GYMLUscaffold_128, whole genome shotgun sequence</fullName>
    </submittedName>
</protein>
<feature type="region of interest" description="Disordered" evidence="8">
    <location>
        <begin position="61"/>
        <end position="88"/>
    </location>
</feature>
<keyword evidence="6" id="KW-0472">Membrane</keyword>
<accession>A0A0D0ALH7</accession>
<comment type="subcellular location">
    <subcellularLocation>
        <location evidence="1">Membrane</location>
        <topology evidence="1">Single-pass membrane protein</topology>
    </subcellularLocation>
</comment>
<evidence type="ECO:0000256" key="2">
    <source>
        <dbReference type="ARBA" id="ARBA00022676"/>
    </source>
</evidence>
<evidence type="ECO:0000256" key="1">
    <source>
        <dbReference type="ARBA" id="ARBA00004167"/>
    </source>
</evidence>
<dbReference type="EMBL" id="KN834876">
    <property type="protein sequence ID" value="KIK51000.1"/>
    <property type="molecule type" value="Genomic_DNA"/>
</dbReference>
<dbReference type="GO" id="GO:0035269">
    <property type="term" value="P:protein O-linked glycosylation via mannose"/>
    <property type="evidence" value="ECO:0007669"/>
    <property type="project" value="TreeGrafter"/>
</dbReference>
<keyword evidence="5" id="KW-1133">Transmembrane helix</keyword>
<dbReference type="OrthoDB" id="529273at2759"/>
<evidence type="ECO:0000259" key="9">
    <source>
        <dbReference type="Pfam" id="PF04577"/>
    </source>
</evidence>
<dbReference type="PANTHER" id="PTHR20961:SF38">
    <property type="entry name" value="PROTEIN O-LINKED-MANNOSE BETA-1,4-N-ACETYLGLUCOSAMINYLTRANSFERASE 2"/>
    <property type="match status" value="1"/>
</dbReference>
<keyword evidence="2" id="KW-0328">Glycosyltransferase</keyword>
<dbReference type="InterPro" id="IPR007657">
    <property type="entry name" value="Glycosyltransferase_61"/>
</dbReference>
<dbReference type="InterPro" id="IPR049625">
    <property type="entry name" value="Glyco_transf_61_cat"/>
</dbReference>
<gene>
    <name evidence="10" type="ORF">GYMLUDRAFT_409790</name>
</gene>
<evidence type="ECO:0000256" key="5">
    <source>
        <dbReference type="ARBA" id="ARBA00022989"/>
    </source>
</evidence>
<evidence type="ECO:0000256" key="6">
    <source>
        <dbReference type="ARBA" id="ARBA00023136"/>
    </source>
</evidence>
<dbReference type="Pfam" id="PF04577">
    <property type="entry name" value="Glyco_transf_61"/>
    <property type="match status" value="1"/>
</dbReference>
<evidence type="ECO:0000256" key="8">
    <source>
        <dbReference type="SAM" id="MobiDB-lite"/>
    </source>
</evidence>
<dbReference type="GO" id="GO:0005783">
    <property type="term" value="C:endoplasmic reticulum"/>
    <property type="evidence" value="ECO:0007669"/>
    <property type="project" value="TreeGrafter"/>
</dbReference>
<keyword evidence="3" id="KW-0808">Transferase</keyword>
<dbReference type="Proteomes" id="UP000053593">
    <property type="component" value="Unassembled WGS sequence"/>
</dbReference>
<name>A0A0D0ALH7_9AGAR</name>
<dbReference type="HOGENOM" id="CLU_033167_0_0_1"/>
<dbReference type="GO" id="GO:0016020">
    <property type="term" value="C:membrane"/>
    <property type="evidence" value="ECO:0007669"/>
    <property type="project" value="UniProtKB-SubCell"/>
</dbReference>
<feature type="domain" description="Glycosyltransferase 61 catalytic" evidence="9">
    <location>
        <begin position="503"/>
        <end position="599"/>
    </location>
</feature>
<keyword evidence="11" id="KW-1185">Reference proteome</keyword>
<evidence type="ECO:0000256" key="4">
    <source>
        <dbReference type="ARBA" id="ARBA00022692"/>
    </source>
</evidence>
<evidence type="ECO:0000256" key="7">
    <source>
        <dbReference type="ARBA" id="ARBA00023180"/>
    </source>
</evidence>